<dbReference type="GO" id="GO:0016702">
    <property type="term" value="F:oxidoreductase activity, acting on single donors with incorporation of molecular oxygen, incorporation of two atoms of oxygen"/>
    <property type="evidence" value="ECO:0007669"/>
    <property type="project" value="InterPro"/>
</dbReference>
<dbReference type="PANTHER" id="PTHR12918:SF1">
    <property type="entry name" value="CYSTEINE DIOXYGENASE TYPE 1"/>
    <property type="match status" value="1"/>
</dbReference>
<name>A0AAE3GLZ1_9PSEU</name>
<evidence type="ECO:0000313" key="7">
    <source>
        <dbReference type="EMBL" id="MCP2169932.1"/>
    </source>
</evidence>
<dbReference type="RefSeq" id="WP_253779490.1">
    <property type="nucleotide sequence ID" value="NZ_JAMTCK010000022.1"/>
</dbReference>
<dbReference type="InterPro" id="IPR011051">
    <property type="entry name" value="RmlC_Cupin_sf"/>
</dbReference>
<keyword evidence="2 6" id="KW-0479">Metal-binding</keyword>
<evidence type="ECO:0000256" key="1">
    <source>
        <dbReference type="ARBA" id="ARBA00006622"/>
    </source>
</evidence>
<dbReference type="PANTHER" id="PTHR12918">
    <property type="entry name" value="CYSTEINE DIOXYGENASE"/>
    <property type="match status" value="1"/>
</dbReference>
<accession>A0AAE3GLZ1</accession>
<sequence>MFAVPANTVALPANPTAAHPVRVALDYATNRDSWRHLLRYDPDQRWSRLLDRTDDQEVWLLSWLPGQHTDLHDHGAAFGAFTVVTGTLTESVTRRRPTGEPVQLWHELRTGQSRVFGPGYVHQVHNNGVDPAVTVHVYRAAPRTLVRYRFDPLSGPRRAD</sequence>
<comment type="similarity">
    <text evidence="1">Belongs to the cysteine dioxygenase family.</text>
</comment>
<protein>
    <submittedName>
        <fullName evidence="7">Metal-dependent enzyme of the double-stranded beta helix superfamily</fullName>
    </submittedName>
</protein>
<dbReference type="CDD" id="cd10548">
    <property type="entry name" value="cupin_CDO"/>
    <property type="match status" value="1"/>
</dbReference>
<dbReference type="InterPro" id="IPR014710">
    <property type="entry name" value="RmlC-like_jellyroll"/>
</dbReference>
<reference evidence="7" key="1">
    <citation type="submission" date="2022-06" db="EMBL/GenBank/DDBJ databases">
        <title>Genomic Encyclopedia of Archaeal and Bacterial Type Strains, Phase II (KMG-II): from individual species to whole genera.</title>
        <authorList>
            <person name="Goeker M."/>
        </authorList>
    </citation>
    <scope>NUCLEOTIDE SEQUENCE</scope>
    <source>
        <strain evidence="7">DSM 43935</strain>
    </source>
</reference>
<evidence type="ECO:0000256" key="4">
    <source>
        <dbReference type="ARBA" id="ARBA00023002"/>
    </source>
</evidence>
<keyword evidence="4" id="KW-0560">Oxidoreductase</keyword>
<evidence type="ECO:0000256" key="6">
    <source>
        <dbReference type="PIRSR" id="PIRSR610300-51"/>
    </source>
</evidence>
<keyword evidence="8" id="KW-1185">Reference proteome</keyword>
<feature type="binding site" evidence="6">
    <location>
        <position position="122"/>
    </location>
    <ligand>
        <name>Fe cation</name>
        <dbReference type="ChEBI" id="CHEBI:24875"/>
        <note>catalytic</note>
    </ligand>
</feature>
<evidence type="ECO:0000256" key="2">
    <source>
        <dbReference type="ARBA" id="ARBA00022723"/>
    </source>
</evidence>
<evidence type="ECO:0000256" key="5">
    <source>
        <dbReference type="ARBA" id="ARBA00023004"/>
    </source>
</evidence>
<feature type="binding site" evidence="6">
    <location>
        <position position="72"/>
    </location>
    <ligand>
        <name>Fe cation</name>
        <dbReference type="ChEBI" id="CHEBI:24875"/>
        <note>catalytic</note>
    </ligand>
</feature>
<dbReference type="AlphaFoldDB" id="A0AAE3GLZ1"/>
<dbReference type="SUPFAM" id="SSF51182">
    <property type="entry name" value="RmlC-like cupins"/>
    <property type="match status" value="1"/>
</dbReference>
<evidence type="ECO:0000256" key="3">
    <source>
        <dbReference type="ARBA" id="ARBA00022964"/>
    </source>
</evidence>
<dbReference type="Pfam" id="PF05995">
    <property type="entry name" value="CDO_I"/>
    <property type="match status" value="1"/>
</dbReference>
<dbReference type="Proteomes" id="UP001206128">
    <property type="component" value="Unassembled WGS sequence"/>
</dbReference>
<comment type="caution">
    <text evidence="7">The sequence shown here is derived from an EMBL/GenBank/DDBJ whole genome shotgun (WGS) entry which is preliminary data.</text>
</comment>
<keyword evidence="3" id="KW-0223">Dioxygenase</keyword>
<feature type="binding site" evidence="6">
    <location>
        <position position="74"/>
    </location>
    <ligand>
        <name>Fe cation</name>
        <dbReference type="ChEBI" id="CHEBI:24875"/>
        <note>catalytic</note>
    </ligand>
</feature>
<proteinExistence type="inferred from homology"/>
<dbReference type="Gene3D" id="2.60.120.10">
    <property type="entry name" value="Jelly Rolls"/>
    <property type="match status" value="1"/>
</dbReference>
<dbReference type="GO" id="GO:0008198">
    <property type="term" value="F:ferrous iron binding"/>
    <property type="evidence" value="ECO:0007669"/>
    <property type="project" value="TreeGrafter"/>
</dbReference>
<dbReference type="EMBL" id="JAMTCK010000022">
    <property type="protein sequence ID" value="MCP2169932.1"/>
    <property type="molecule type" value="Genomic_DNA"/>
</dbReference>
<dbReference type="InterPro" id="IPR010300">
    <property type="entry name" value="CDO_1"/>
</dbReference>
<evidence type="ECO:0000313" key="8">
    <source>
        <dbReference type="Proteomes" id="UP001206128"/>
    </source>
</evidence>
<organism evidence="7 8">
    <name type="scientific">Goodfellowiella coeruleoviolacea</name>
    <dbReference type="NCBI Taxonomy" id="334858"/>
    <lineage>
        <taxon>Bacteria</taxon>
        <taxon>Bacillati</taxon>
        <taxon>Actinomycetota</taxon>
        <taxon>Actinomycetes</taxon>
        <taxon>Pseudonocardiales</taxon>
        <taxon>Pseudonocardiaceae</taxon>
        <taxon>Goodfellowiella</taxon>
    </lineage>
</organism>
<keyword evidence="5 6" id="KW-0408">Iron</keyword>
<gene>
    <name evidence="7" type="ORF">LX83_006818</name>
</gene>